<feature type="domain" description="CRAL-TRIO" evidence="2">
    <location>
        <begin position="239"/>
        <end position="386"/>
    </location>
</feature>
<dbReference type="SUPFAM" id="SSF52087">
    <property type="entry name" value="CRAL/TRIO domain"/>
    <property type="match status" value="1"/>
</dbReference>
<feature type="region of interest" description="Disordered" evidence="1">
    <location>
        <begin position="68"/>
        <end position="157"/>
    </location>
</feature>
<feature type="compositionally biased region" description="Low complexity" evidence="1">
    <location>
        <begin position="136"/>
        <end position="157"/>
    </location>
</feature>
<proteinExistence type="predicted"/>
<feature type="compositionally biased region" description="Basic and acidic residues" evidence="1">
    <location>
        <begin position="72"/>
        <end position="81"/>
    </location>
</feature>
<accession>A0A7S3C4E0</accession>
<dbReference type="InterPro" id="IPR001251">
    <property type="entry name" value="CRAL-TRIO_dom"/>
</dbReference>
<sequence>MKAKKAARLAQIQAEKARLKSAAEQPGSGVELAKEAPPVKASPAPPKAKTKAGGVQLSTDADKIAAMTAAADKAREERGMQVERAVAAQAEASAKARAAASASSASSELSPLRMGDDEAAEKAERAAEARAKAAEEAAAAKAAEEVAAAKAAEEAAAAEAKAAEEAAAAEAKAAEEVAATEAKAAEEAATTSVAAPVAQEQAEKPLAEVGLEDDELPADGRDRALSNSEESQRLAAGRKAATARNLNVVRMPGLDSLRRPIVHVNVSVWPEDKASSDAAMADVAAALKPIVEAEYTLIFDMRNEQNAKSTGARMAFRLLSYYRALERPYRKNVKRIIILAPTRFTRFALAVLKPFLSGKSARKIQAVPTVGHLSALTNGELTSEHL</sequence>
<dbReference type="CDD" id="cd00170">
    <property type="entry name" value="SEC14"/>
    <property type="match status" value="1"/>
</dbReference>
<dbReference type="AlphaFoldDB" id="A0A7S3C4E0"/>
<evidence type="ECO:0000256" key="1">
    <source>
        <dbReference type="SAM" id="MobiDB-lite"/>
    </source>
</evidence>
<organism evidence="3">
    <name type="scientific">Prasinoderma singulare</name>
    <dbReference type="NCBI Taxonomy" id="676789"/>
    <lineage>
        <taxon>Eukaryota</taxon>
        <taxon>Viridiplantae</taxon>
        <taxon>Prasinodermophyta</taxon>
        <taxon>Prasinodermophyceae</taxon>
        <taxon>Prasinodermales</taxon>
        <taxon>Prasinodermaceae</taxon>
        <taxon>Prasinoderma</taxon>
    </lineage>
</organism>
<reference evidence="3" key="1">
    <citation type="submission" date="2021-01" db="EMBL/GenBank/DDBJ databases">
        <authorList>
            <person name="Corre E."/>
            <person name="Pelletier E."/>
            <person name="Niang G."/>
            <person name="Scheremetjew M."/>
            <person name="Finn R."/>
            <person name="Kale V."/>
            <person name="Holt S."/>
            <person name="Cochrane G."/>
            <person name="Meng A."/>
            <person name="Brown T."/>
            <person name="Cohen L."/>
        </authorList>
    </citation>
    <scope>NUCLEOTIDE SEQUENCE</scope>
    <source>
        <strain evidence="3">RCC927</strain>
    </source>
</reference>
<evidence type="ECO:0000313" key="3">
    <source>
        <dbReference type="EMBL" id="CAE0151513.1"/>
    </source>
</evidence>
<feature type="region of interest" description="Disordered" evidence="1">
    <location>
        <begin position="18"/>
        <end position="56"/>
    </location>
</feature>
<gene>
    <name evidence="3" type="ORF">PSIN1315_LOCUS13291</name>
</gene>
<protein>
    <recommendedName>
        <fullName evidence="2">CRAL-TRIO domain-containing protein</fullName>
    </recommendedName>
</protein>
<dbReference type="Pfam" id="PF13716">
    <property type="entry name" value="CRAL_TRIO_2"/>
    <property type="match status" value="1"/>
</dbReference>
<dbReference type="InterPro" id="IPR036865">
    <property type="entry name" value="CRAL-TRIO_dom_sf"/>
</dbReference>
<feature type="compositionally biased region" description="Low complexity" evidence="1">
    <location>
        <begin position="82"/>
        <end position="107"/>
    </location>
</feature>
<dbReference type="Gene3D" id="3.40.525.10">
    <property type="entry name" value="CRAL-TRIO lipid binding domain"/>
    <property type="match status" value="1"/>
</dbReference>
<feature type="compositionally biased region" description="Basic and acidic residues" evidence="1">
    <location>
        <begin position="114"/>
        <end position="135"/>
    </location>
</feature>
<evidence type="ECO:0000259" key="2">
    <source>
        <dbReference type="PROSITE" id="PS50191"/>
    </source>
</evidence>
<dbReference type="PROSITE" id="PS50191">
    <property type="entry name" value="CRAL_TRIO"/>
    <property type="match status" value="1"/>
</dbReference>
<dbReference type="EMBL" id="HBHY01020770">
    <property type="protein sequence ID" value="CAE0151513.1"/>
    <property type="molecule type" value="Transcribed_RNA"/>
</dbReference>
<name>A0A7S3C4E0_9VIRI</name>
<feature type="region of interest" description="Disordered" evidence="1">
    <location>
        <begin position="190"/>
        <end position="237"/>
    </location>
</feature>